<evidence type="ECO:0000313" key="2">
    <source>
        <dbReference type="Proteomes" id="UP000192418"/>
    </source>
</evidence>
<reference evidence="1 2" key="1">
    <citation type="submission" date="2017-04" db="EMBL/GenBank/DDBJ databases">
        <authorList>
            <person name="Afonso C.L."/>
            <person name="Miller P.J."/>
            <person name="Scott M.A."/>
            <person name="Spackman E."/>
            <person name="Goraichik I."/>
            <person name="Dimitrov K.M."/>
            <person name="Suarez D.L."/>
            <person name="Swayne D.E."/>
        </authorList>
    </citation>
    <scope>NUCLEOTIDE SEQUENCE [LARGE SCALE GENOMIC DNA]</scope>
    <source>
        <strain evidence="1 2">DSM 3385</strain>
    </source>
</reference>
<proteinExistence type="predicted"/>
<evidence type="ECO:0000313" key="1">
    <source>
        <dbReference type="EMBL" id="SMD14960.1"/>
    </source>
</evidence>
<dbReference type="AlphaFoldDB" id="A0A1W2EZ77"/>
<dbReference type="EMBL" id="FWXY01000061">
    <property type="protein sequence ID" value="SMD14960.1"/>
    <property type="molecule type" value="Genomic_DNA"/>
</dbReference>
<gene>
    <name evidence="1" type="ORF">SAMN02746065_1614</name>
</gene>
<evidence type="ECO:0008006" key="3">
    <source>
        <dbReference type="Google" id="ProtNLM"/>
    </source>
</evidence>
<dbReference type="RefSeq" id="WP_084072098.1">
    <property type="nucleotide sequence ID" value="NZ_FWXY01000061.1"/>
</dbReference>
<name>A0A1W2EZ77_9BACT</name>
<dbReference type="STRING" id="1121400.SAMN02746065_1614"/>
<protein>
    <recommendedName>
        <fullName evidence="3">DUF4258 domain-containing protein</fullName>
    </recommendedName>
</protein>
<organism evidence="1 2">
    <name type="scientific">Desulfocicer vacuolatum DSM 3385</name>
    <dbReference type="NCBI Taxonomy" id="1121400"/>
    <lineage>
        <taxon>Bacteria</taxon>
        <taxon>Pseudomonadati</taxon>
        <taxon>Thermodesulfobacteriota</taxon>
        <taxon>Desulfobacteria</taxon>
        <taxon>Desulfobacterales</taxon>
        <taxon>Desulfobacteraceae</taxon>
        <taxon>Desulfocicer</taxon>
    </lineage>
</organism>
<dbReference type="Proteomes" id="UP000192418">
    <property type="component" value="Unassembled WGS sequence"/>
</dbReference>
<sequence length="95" mass="11582">MITNLHLTKHATQRIQHRAIPEKIINWLLEFGHRVNQTGKHQIYHFHRRDRKKIIDKLNEKEGRLFNKKRYAYLVLANENRLITAGYRNKRLPRC</sequence>
<keyword evidence="2" id="KW-1185">Reference proteome</keyword>
<accession>A0A1W2EZ77</accession>